<evidence type="ECO:0000313" key="8">
    <source>
        <dbReference type="Proteomes" id="UP000632289"/>
    </source>
</evidence>
<dbReference type="Gene3D" id="3.30.559.30">
    <property type="entry name" value="Nonribosomal peptide synthetase, condensation domain"/>
    <property type="match status" value="1"/>
</dbReference>
<gene>
    <name evidence="7" type="ORF">IF129_20880</name>
</gene>
<dbReference type="SUPFAM" id="SSF47336">
    <property type="entry name" value="ACP-like"/>
    <property type="match status" value="1"/>
</dbReference>
<dbReference type="Pfam" id="PF00550">
    <property type="entry name" value="PP-binding"/>
    <property type="match status" value="1"/>
</dbReference>
<comment type="cofactor">
    <cofactor evidence="1">
        <name>pantetheine 4'-phosphate</name>
        <dbReference type="ChEBI" id="CHEBI:47942"/>
    </cofactor>
</comment>
<dbReference type="Gene3D" id="1.10.1200.10">
    <property type="entry name" value="ACP-like"/>
    <property type="match status" value="1"/>
</dbReference>
<dbReference type="InterPro" id="IPR000873">
    <property type="entry name" value="AMP-dep_synth/lig_dom"/>
</dbReference>
<organism evidence="7 8">
    <name type="scientific">Streptomyces chumphonensis</name>
    <dbReference type="NCBI Taxonomy" id="1214925"/>
    <lineage>
        <taxon>Bacteria</taxon>
        <taxon>Bacillati</taxon>
        <taxon>Actinomycetota</taxon>
        <taxon>Actinomycetes</taxon>
        <taxon>Kitasatosporales</taxon>
        <taxon>Streptomycetaceae</taxon>
        <taxon>Streptomyces</taxon>
    </lineage>
</organism>
<evidence type="ECO:0000256" key="2">
    <source>
        <dbReference type="ARBA" id="ARBA00022450"/>
    </source>
</evidence>
<evidence type="ECO:0000256" key="5">
    <source>
        <dbReference type="SAM" id="MobiDB-lite"/>
    </source>
</evidence>
<dbReference type="Pfam" id="PF13193">
    <property type="entry name" value="AMP-binding_C"/>
    <property type="match status" value="1"/>
</dbReference>
<dbReference type="InterPro" id="IPR025110">
    <property type="entry name" value="AMP-bd_C"/>
</dbReference>
<accession>A0A927F3D2</accession>
<dbReference type="GO" id="GO:0017000">
    <property type="term" value="P:antibiotic biosynthetic process"/>
    <property type="evidence" value="ECO:0007669"/>
    <property type="project" value="UniProtKB-ARBA"/>
</dbReference>
<dbReference type="InterPro" id="IPR009081">
    <property type="entry name" value="PP-bd_ACP"/>
</dbReference>
<dbReference type="NCBIfam" id="TIGR01746">
    <property type="entry name" value="Thioester-redct"/>
    <property type="match status" value="1"/>
</dbReference>
<keyword evidence="4" id="KW-0436">Ligase</keyword>
<dbReference type="SMART" id="SM00823">
    <property type="entry name" value="PKS_PP"/>
    <property type="match status" value="1"/>
</dbReference>
<evidence type="ECO:0000256" key="1">
    <source>
        <dbReference type="ARBA" id="ARBA00001957"/>
    </source>
</evidence>
<comment type="caution">
    <text evidence="7">The sequence shown here is derived from an EMBL/GenBank/DDBJ whole genome shotgun (WGS) entry which is preliminary data.</text>
</comment>
<evidence type="ECO:0000256" key="4">
    <source>
        <dbReference type="ARBA" id="ARBA00022598"/>
    </source>
</evidence>
<dbReference type="GO" id="GO:0016874">
    <property type="term" value="F:ligase activity"/>
    <property type="evidence" value="ECO:0007669"/>
    <property type="project" value="UniProtKB-KW"/>
</dbReference>
<dbReference type="Gene3D" id="3.40.50.720">
    <property type="entry name" value="NAD(P)-binding Rossmann-like Domain"/>
    <property type="match status" value="1"/>
</dbReference>
<feature type="region of interest" description="Disordered" evidence="5">
    <location>
        <begin position="950"/>
        <end position="984"/>
    </location>
</feature>
<dbReference type="PANTHER" id="PTHR44845">
    <property type="entry name" value="CARRIER DOMAIN-CONTAINING PROTEIN"/>
    <property type="match status" value="1"/>
</dbReference>
<keyword evidence="3" id="KW-0597">Phosphoprotein</keyword>
<dbReference type="InterPro" id="IPR010080">
    <property type="entry name" value="Thioester_reductase-like_dom"/>
</dbReference>
<dbReference type="PROSITE" id="PS00455">
    <property type="entry name" value="AMP_BINDING"/>
    <property type="match status" value="1"/>
</dbReference>
<dbReference type="InterPro" id="IPR045851">
    <property type="entry name" value="AMP-bd_C_sf"/>
</dbReference>
<dbReference type="EMBL" id="JACXYU010000013">
    <property type="protein sequence ID" value="MBD3934002.1"/>
    <property type="molecule type" value="Genomic_DNA"/>
</dbReference>
<dbReference type="InterPro" id="IPR013120">
    <property type="entry name" value="FAR_NAD-bd"/>
</dbReference>
<name>A0A927F3D2_9ACTN</name>
<dbReference type="RefSeq" id="WP_191211301.1">
    <property type="nucleotide sequence ID" value="NZ_BAABKL010000009.1"/>
</dbReference>
<feature type="region of interest" description="Disordered" evidence="5">
    <location>
        <begin position="1060"/>
        <end position="1080"/>
    </location>
</feature>
<dbReference type="CDD" id="cd05930">
    <property type="entry name" value="A_NRPS"/>
    <property type="match status" value="1"/>
</dbReference>
<protein>
    <submittedName>
        <fullName evidence="7">Amino acid adenylation domain-containing protein</fullName>
    </submittedName>
</protein>
<evidence type="ECO:0000313" key="7">
    <source>
        <dbReference type="EMBL" id="MBD3934002.1"/>
    </source>
</evidence>
<dbReference type="InterPro" id="IPR001242">
    <property type="entry name" value="Condensation_dom"/>
</dbReference>
<dbReference type="InterPro" id="IPR020845">
    <property type="entry name" value="AMP-binding_CS"/>
</dbReference>
<dbReference type="Pfam" id="PF00501">
    <property type="entry name" value="AMP-binding"/>
    <property type="match status" value="1"/>
</dbReference>
<dbReference type="Gene3D" id="3.30.559.10">
    <property type="entry name" value="Chloramphenicol acetyltransferase-like domain"/>
    <property type="match status" value="1"/>
</dbReference>
<reference evidence="7" key="1">
    <citation type="submission" date="2020-09" db="EMBL/GenBank/DDBJ databases">
        <title>Secondary metabolite and genome analysis of marine Streptomyces chumphonensis KK1-2T.</title>
        <authorList>
            <person name="Phongsopitanun W."/>
            <person name="Kanchanasin P."/>
            <person name="Pittayakhajonwut P."/>
            <person name="Suwanborirux K."/>
            <person name="Tanasupawat S."/>
        </authorList>
    </citation>
    <scope>NUCLEOTIDE SEQUENCE</scope>
    <source>
        <strain evidence="7">KK1-2</strain>
    </source>
</reference>
<dbReference type="CDD" id="cd05235">
    <property type="entry name" value="SDR_e1"/>
    <property type="match status" value="1"/>
</dbReference>
<proteinExistence type="predicted"/>
<dbReference type="Gene3D" id="3.30.300.30">
    <property type="match status" value="1"/>
</dbReference>
<dbReference type="FunFam" id="3.40.50.980:FF:000001">
    <property type="entry name" value="Non-ribosomal peptide synthetase"/>
    <property type="match status" value="1"/>
</dbReference>
<dbReference type="SUPFAM" id="SSF56801">
    <property type="entry name" value="Acetyl-CoA synthetase-like"/>
    <property type="match status" value="1"/>
</dbReference>
<dbReference type="Proteomes" id="UP000632289">
    <property type="component" value="Unassembled WGS sequence"/>
</dbReference>
<dbReference type="InterPro" id="IPR036291">
    <property type="entry name" value="NAD(P)-bd_dom_sf"/>
</dbReference>
<dbReference type="Gene3D" id="3.40.50.12780">
    <property type="entry name" value="N-terminal domain of ligase-like"/>
    <property type="match status" value="1"/>
</dbReference>
<dbReference type="Pfam" id="PF00668">
    <property type="entry name" value="Condensation"/>
    <property type="match status" value="1"/>
</dbReference>
<dbReference type="GO" id="GO:0031177">
    <property type="term" value="F:phosphopantetheine binding"/>
    <property type="evidence" value="ECO:0007669"/>
    <property type="project" value="InterPro"/>
</dbReference>
<dbReference type="SUPFAM" id="SSF52777">
    <property type="entry name" value="CoA-dependent acyltransferases"/>
    <property type="match status" value="2"/>
</dbReference>
<evidence type="ECO:0000256" key="3">
    <source>
        <dbReference type="ARBA" id="ARBA00022553"/>
    </source>
</evidence>
<dbReference type="InterPro" id="IPR042099">
    <property type="entry name" value="ANL_N_sf"/>
</dbReference>
<dbReference type="PANTHER" id="PTHR44845:SF6">
    <property type="entry name" value="BETA-ALANINE-ACTIVATING ENZYME"/>
    <property type="match status" value="1"/>
</dbReference>
<sequence length="1480" mass="155933">MPADPAATAPGLPLLAAQWGIWAAQQFDPDSAAFNTAEYLVIDGPLDPDRFRAAVRRAIAESDALRVRFSVTDGVPRQHVLDDGPATVEYADLTGAPDPHAAAHRRMAADLDHRVDLGTEPVFAHALFRTGPEQHLWYHRVHHIALDGYGLSLVARRVAEVYTALDAGTEPAERTFGTLESVLAEERAYLASERHGRDRRYWTERFADRPSVPTFAASGRTALPARDFRRHIADLGPREADRLRALAGELGVTWPDLVLAGTAAALHRHTRAPEVVLSVPAAARLGSVSLRVPCMVRNILALRLPVEPGDTLRELAVRASAELRAATRHQRYRYEQLRRDTRLIGAERRLSGPGVNIMPFGYALTFGTATSTAHNLTAGPVDDFSVNVYDRGEGGLRVAFDAHPELYTEADLADRAGELLDLLRTGTATARVGLAPDAGRAAGRTPRPAPGRRVTVLSGGPLPGPVRTVPELFAARVAEDGDRPALVDGDRVLSYAELDRDARTLAARMARHGVRPGALVAVLLPRGTAAVTAVLAAFAAGAAYCPLDVAAPAARTTALLDDAEPALVVTLGAHADRVPPGVRTLLLDEPGAQTEPGSEPAPEPASERGEAAYVIFTSGSTGTPKGVRVGHRSLARFVAAATERYGITAEDRVLQFAPLHFDASVEELFVTLCAGATLVLRTAEMTESVDTLLRACEAHGVTVLDLPTAYWNELAYAVAGRAVTLPANLHTVVIGGESAYPERVDRWRDTVGDSVRLLNTYGPTEATVVATVADLGDPELPRGQVPIGLPLPGTTVAVVTPGDSGPEAGGELYLLGDSLALGYLGRPDRQAAAFAPLSELPGGPRAYRTGDLVGFGTDGLLRFLGRADDEFKLSGHRVQPAEVESALLGHPRVREAAVVGQELPDGTKRLVAHVVTEAPAPDETELRAHARAVLPAPLVPALFVPADRLPRTGTGKIDRRALTPPDAAPGAPAAPEPSAEQEPPDATVGVILEVWQQALGGRRLTAHDDFFDAGGQSLQAIQAANRLTVRLGRDVRVATLFQHPTAAGLAAALAAADAGPEAGAAPADPGPGAGTTAAGPPAQALEDALLRLPGPVPSRPVTGADGPGRVLLTGATGFVGAQLLAELLRRTSAEVVCPVRAPDAEAAGRRLEEALAAQRLTPEPEAAKRIVPLPADLARPRLGLDEAAWADLAAGVDLVCHNGAMVSVMREYASLRSPNVAATRDLLTLAAARGVPFHLVSTLSVAPPRALAAEVPEEYLPAHPGLVTGYQQSKWVAEQLARGAAEQGLPVTVHRLGRVTGEARTGHVNPQDVLWGVLRTGVPHGVLPELFEQEVWTPVDYVARALVEVMLAPEQPGGVLNHAPAPPVRLDELYASLRAYGYPVRSVPIARWHAELTARPAAREGVAATTLSFFDSWEAPDTGGGAGPETLDIGTVRAERATAALAGSGVTCPAPDRALVFRYLDHCVATGALPAPAERG</sequence>
<feature type="compositionally biased region" description="Low complexity" evidence="5">
    <location>
        <begin position="962"/>
        <end position="984"/>
    </location>
</feature>
<dbReference type="InterPro" id="IPR036736">
    <property type="entry name" value="ACP-like_sf"/>
</dbReference>
<dbReference type="PROSITE" id="PS50075">
    <property type="entry name" value="CARRIER"/>
    <property type="match status" value="1"/>
</dbReference>
<dbReference type="NCBIfam" id="TIGR01733">
    <property type="entry name" value="AA-adenyl-dom"/>
    <property type="match status" value="1"/>
</dbReference>
<dbReference type="Pfam" id="PF07993">
    <property type="entry name" value="NAD_binding_4"/>
    <property type="match status" value="1"/>
</dbReference>
<keyword evidence="8" id="KW-1185">Reference proteome</keyword>
<keyword evidence="2" id="KW-0596">Phosphopantetheine</keyword>
<dbReference type="InterPro" id="IPR010071">
    <property type="entry name" value="AA_adenyl_dom"/>
</dbReference>
<dbReference type="SUPFAM" id="SSF51735">
    <property type="entry name" value="NAD(P)-binding Rossmann-fold domains"/>
    <property type="match status" value="1"/>
</dbReference>
<evidence type="ECO:0000259" key="6">
    <source>
        <dbReference type="PROSITE" id="PS50075"/>
    </source>
</evidence>
<feature type="domain" description="Carrier" evidence="6">
    <location>
        <begin position="982"/>
        <end position="1057"/>
    </location>
</feature>
<dbReference type="InterPro" id="IPR023213">
    <property type="entry name" value="CAT-like_dom_sf"/>
</dbReference>
<dbReference type="InterPro" id="IPR020806">
    <property type="entry name" value="PKS_PP-bd"/>
</dbReference>
<dbReference type="GO" id="GO:0008610">
    <property type="term" value="P:lipid biosynthetic process"/>
    <property type="evidence" value="ECO:0007669"/>
    <property type="project" value="UniProtKB-ARBA"/>
</dbReference>